<dbReference type="PATRIC" id="fig|1384054.3.peg.494"/>
<sequence length="245" mass="26554">MKRALLLIALSTAAGGAFAGDLHCDVQSDYDLSLDEDSLRFEREGGTPERIEIRRGRLLVDGKAMALGAADQARLERYEAQALRMAPEVREVALEAVDIAFTALSEVARGLSDDPDQTLAKLHDARREVMRQLDRASTAAIDDEALDAVMEEAVASLVPALVGDIVKSALAAAFSGDTARAEALEARAERMEAEIERLVEPRAKALERRAEALCAQVAALDAIEEEFEFRLPGGERLDLLRSGPE</sequence>
<accession>A0A091C5B1</accession>
<feature type="chain" id="PRO_5005163268" description="DUF2884 family protein" evidence="2">
    <location>
        <begin position="20"/>
        <end position="245"/>
    </location>
</feature>
<dbReference type="AlphaFoldDB" id="A0A091C5B1"/>
<keyword evidence="1" id="KW-0175">Coiled coil</keyword>
<dbReference type="EMBL" id="AVCH01000028">
    <property type="protein sequence ID" value="KFN51840.1"/>
    <property type="molecule type" value="Genomic_DNA"/>
</dbReference>
<protein>
    <recommendedName>
        <fullName evidence="5">DUF2884 family protein</fullName>
    </recommendedName>
</protein>
<evidence type="ECO:0000256" key="1">
    <source>
        <dbReference type="SAM" id="Coils"/>
    </source>
</evidence>
<dbReference type="InterPro" id="IPR021307">
    <property type="entry name" value="DUF2884"/>
</dbReference>
<gene>
    <name evidence="3" type="ORF">N790_13760</name>
</gene>
<name>A0A091C5B1_9GAMM</name>
<organism evidence="3 4">
    <name type="scientific">Arenimonas malthae CC-JY-1</name>
    <dbReference type="NCBI Taxonomy" id="1384054"/>
    <lineage>
        <taxon>Bacteria</taxon>
        <taxon>Pseudomonadati</taxon>
        <taxon>Pseudomonadota</taxon>
        <taxon>Gammaproteobacteria</taxon>
        <taxon>Lysobacterales</taxon>
        <taxon>Lysobacteraceae</taxon>
        <taxon>Arenimonas</taxon>
    </lineage>
</organism>
<dbReference type="Proteomes" id="UP000029392">
    <property type="component" value="Unassembled WGS sequence"/>
</dbReference>
<keyword evidence="4" id="KW-1185">Reference proteome</keyword>
<evidence type="ECO:0000256" key="2">
    <source>
        <dbReference type="SAM" id="SignalP"/>
    </source>
</evidence>
<dbReference type="eggNOG" id="ENOG502Z7W2">
    <property type="taxonomic scope" value="Bacteria"/>
</dbReference>
<keyword evidence="2" id="KW-0732">Signal</keyword>
<dbReference type="Pfam" id="PF11101">
    <property type="entry name" value="DUF2884"/>
    <property type="match status" value="1"/>
</dbReference>
<proteinExistence type="predicted"/>
<evidence type="ECO:0000313" key="4">
    <source>
        <dbReference type="Proteomes" id="UP000029392"/>
    </source>
</evidence>
<evidence type="ECO:0000313" key="3">
    <source>
        <dbReference type="EMBL" id="KFN51840.1"/>
    </source>
</evidence>
<feature type="signal peptide" evidence="2">
    <location>
        <begin position="1"/>
        <end position="19"/>
    </location>
</feature>
<feature type="coiled-coil region" evidence="1">
    <location>
        <begin position="174"/>
        <end position="223"/>
    </location>
</feature>
<comment type="caution">
    <text evidence="3">The sequence shown here is derived from an EMBL/GenBank/DDBJ whole genome shotgun (WGS) entry which is preliminary data.</text>
</comment>
<dbReference type="STRING" id="1384054.N790_13760"/>
<reference evidence="3 4" key="1">
    <citation type="submission" date="2013-09" db="EMBL/GenBank/DDBJ databases">
        <title>Genome sequencing of Arenimonas malthae.</title>
        <authorList>
            <person name="Chen F."/>
            <person name="Wang G."/>
        </authorList>
    </citation>
    <scope>NUCLEOTIDE SEQUENCE [LARGE SCALE GENOMIC DNA]</scope>
    <source>
        <strain evidence="3 4">CC-JY-1</strain>
    </source>
</reference>
<dbReference type="RefSeq" id="WP_043800346.1">
    <property type="nucleotide sequence ID" value="NZ_AVCH01000028.1"/>
</dbReference>
<evidence type="ECO:0008006" key="5">
    <source>
        <dbReference type="Google" id="ProtNLM"/>
    </source>
</evidence>